<organism evidence="4">
    <name type="scientific">Notodromas monacha</name>
    <dbReference type="NCBI Taxonomy" id="399045"/>
    <lineage>
        <taxon>Eukaryota</taxon>
        <taxon>Metazoa</taxon>
        <taxon>Ecdysozoa</taxon>
        <taxon>Arthropoda</taxon>
        <taxon>Crustacea</taxon>
        <taxon>Oligostraca</taxon>
        <taxon>Ostracoda</taxon>
        <taxon>Podocopa</taxon>
        <taxon>Podocopida</taxon>
        <taxon>Cypridocopina</taxon>
        <taxon>Cypridoidea</taxon>
        <taxon>Cyprididae</taxon>
        <taxon>Notodromas</taxon>
    </lineage>
</organism>
<dbReference type="GO" id="GO:0046928">
    <property type="term" value="P:regulation of neurotransmitter secretion"/>
    <property type="evidence" value="ECO:0007669"/>
    <property type="project" value="TreeGrafter"/>
</dbReference>
<protein>
    <recommendedName>
        <fullName evidence="3">C2 domain-containing protein</fullName>
    </recommendedName>
</protein>
<evidence type="ECO:0000256" key="1">
    <source>
        <dbReference type="ARBA" id="ARBA00022723"/>
    </source>
</evidence>
<dbReference type="AlphaFoldDB" id="A0A7R9GGU2"/>
<accession>A0A7R9GGU2</accession>
<evidence type="ECO:0000313" key="4">
    <source>
        <dbReference type="EMBL" id="CAD7281931.1"/>
    </source>
</evidence>
<dbReference type="EMBL" id="CAJPEX010003298">
    <property type="protein sequence ID" value="CAG0922083.1"/>
    <property type="molecule type" value="Genomic_DNA"/>
</dbReference>
<dbReference type="SUPFAM" id="SSF49562">
    <property type="entry name" value="C2 domain (Calcium/lipid-binding domain, CaLB)"/>
    <property type="match status" value="1"/>
</dbReference>
<dbReference type="PANTHER" id="PTHR45911:SF4">
    <property type="entry name" value="MULTIPLE C2 AND TRANSMEMBRANE DOMAIN-CONTAINING PROTEIN"/>
    <property type="match status" value="1"/>
</dbReference>
<dbReference type="GO" id="GO:0005509">
    <property type="term" value="F:calcium ion binding"/>
    <property type="evidence" value="ECO:0007669"/>
    <property type="project" value="TreeGrafter"/>
</dbReference>
<keyword evidence="5" id="KW-1185">Reference proteome</keyword>
<dbReference type="InterPro" id="IPR035892">
    <property type="entry name" value="C2_domain_sf"/>
</dbReference>
<dbReference type="SMART" id="SM00239">
    <property type="entry name" value="C2"/>
    <property type="match status" value="1"/>
</dbReference>
<proteinExistence type="predicted"/>
<dbReference type="InterPro" id="IPR000008">
    <property type="entry name" value="C2_dom"/>
</dbReference>
<feature type="domain" description="C2" evidence="3">
    <location>
        <begin position="68"/>
        <end position="187"/>
    </location>
</feature>
<dbReference type="PRINTS" id="PR00360">
    <property type="entry name" value="C2DOMAIN"/>
</dbReference>
<dbReference type="Proteomes" id="UP000678499">
    <property type="component" value="Unassembled WGS sequence"/>
</dbReference>
<keyword evidence="2" id="KW-0106">Calcium</keyword>
<gene>
    <name evidence="4" type="ORF">NMOB1V02_LOCUS9565</name>
</gene>
<dbReference type="EMBL" id="OA885335">
    <property type="protein sequence ID" value="CAD7281931.1"/>
    <property type="molecule type" value="Genomic_DNA"/>
</dbReference>
<reference evidence="4" key="1">
    <citation type="submission" date="2020-11" db="EMBL/GenBank/DDBJ databases">
        <authorList>
            <person name="Tran Van P."/>
        </authorList>
    </citation>
    <scope>NUCLEOTIDE SEQUENCE</scope>
</reference>
<dbReference type="CDD" id="cd04042">
    <property type="entry name" value="C2A_MCTP_PRT"/>
    <property type="match status" value="1"/>
</dbReference>
<dbReference type="GO" id="GO:0030672">
    <property type="term" value="C:synaptic vesicle membrane"/>
    <property type="evidence" value="ECO:0007669"/>
    <property type="project" value="TreeGrafter"/>
</dbReference>
<dbReference type="Pfam" id="PF00168">
    <property type="entry name" value="C2"/>
    <property type="match status" value="1"/>
</dbReference>
<sequence>MLGVGGMEVDEKKWRKRNALPWGTEKRENELPDVWRDESIFGTVESLAFERHLLYACKMRRLKHKKFGLGATPGGKEHRHDLKKHPFFQLHIHLKRGVSLVAMDSCGTSDPYVKFKIGGKLMYKSKIVYKDLNPYWDEYFTLPVEDAFEPVLIKVFDYDWGFQDDFMGSAIIDMTKFELYKPAELELPLAIAGKEESAGELHLTATLYPKSQEDWEEMLELRSEETANALVTVSKIIQRNQSSSYEELRLANFGENQGSGDHFLALSEAQ</sequence>
<name>A0A7R9GGU2_9CRUS</name>
<dbReference type="Gene3D" id="2.60.40.150">
    <property type="entry name" value="C2 domain"/>
    <property type="match status" value="1"/>
</dbReference>
<dbReference type="OrthoDB" id="5973539at2759"/>
<dbReference type="PANTHER" id="PTHR45911">
    <property type="entry name" value="C2 DOMAIN-CONTAINING PROTEIN"/>
    <property type="match status" value="1"/>
</dbReference>
<evidence type="ECO:0000259" key="3">
    <source>
        <dbReference type="PROSITE" id="PS50004"/>
    </source>
</evidence>
<dbReference type="PROSITE" id="PS50004">
    <property type="entry name" value="C2"/>
    <property type="match status" value="1"/>
</dbReference>
<evidence type="ECO:0000313" key="5">
    <source>
        <dbReference type="Proteomes" id="UP000678499"/>
    </source>
</evidence>
<evidence type="ECO:0000256" key="2">
    <source>
        <dbReference type="ARBA" id="ARBA00022837"/>
    </source>
</evidence>
<keyword evidence="1" id="KW-0479">Metal-binding</keyword>